<feature type="region of interest" description="Disordered" evidence="1">
    <location>
        <begin position="28"/>
        <end position="48"/>
    </location>
</feature>
<name>A0A382GMB3_9ZZZZ</name>
<dbReference type="EMBL" id="UINC01056189">
    <property type="protein sequence ID" value="SVB75925.1"/>
    <property type="molecule type" value="Genomic_DNA"/>
</dbReference>
<evidence type="ECO:0000313" key="2">
    <source>
        <dbReference type="EMBL" id="SVB75925.1"/>
    </source>
</evidence>
<gene>
    <name evidence="2" type="ORF">METZ01_LOCUS228779</name>
</gene>
<proteinExistence type="predicted"/>
<reference evidence="2" key="1">
    <citation type="submission" date="2018-05" db="EMBL/GenBank/DDBJ databases">
        <authorList>
            <person name="Lanie J.A."/>
            <person name="Ng W.-L."/>
            <person name="Kazmierczak K.M."/>
            <person name="Andrzejewski T.M."/>
            <person name="Davidsen T.M."/>
            <person name="Wayne K.J."/>
            <person name="Tettelin H."/>
            <person name="Glass J.I."/>
            <person name="Rusch D."/>
            <person name="Podicherti R."/>
            <person name="Tsui H.-C.T."/>
            <person name="Winkler M.E."/>
        </authorList>
    </citation>
    <scope>NUCLEOTIDE SEQUENCE</scope>
</reference>
<organism evidence="2">
    <name type="scientific">marine metagenome</name>
    <dbReference type="NCBI Taxonomy" id="408172"/>
    <lineage>
        <taxon>unclassified sequences</taxon>
        <taxon>metagenomes</taxon>
        <taxon>ecological metagenomes</taxon>
    </lineage>
</organism>
<accession>A0A382GMB3</accession>
<dbReference type="AlphaFoldDB" id="A0A382GMB3"/>
<sequence length="48" mass="5395">MALQAEKNKVKSKAYYSWVSVTCDQNGKREGKGKTFKKVTDEGEKNPS</sequence>
<protein>
    <submittedName>
        <fullName evidence="2">Uncharacterized protein</fullName>
    </submittedName>
</protein>
<evidence type="ECO:0000256" key="1">
    <source>
        <dbReference type="SAM" id="MobiDB-lite"/>
    </source>
</evidence>